<dbReference type="AlphaFoldDB" id="A0A1I7RNY0"/>
<dbReference type="PANTHER" id="PTHR21448:SF0">
    <property type="entry name" value="PROTEIN PHOSPHATASE 1 REGULATORY SUBUNIT 21"/>
    <property type="match status" value="1"/>
</dbReference>
<feature type="compositionally biased region" description="Low complexity" evidence="10">
    <location>
        <begin position="666"/>
        <end position="677"/>
    </location>
</feature>
<reference evidence="16" key="1">
    <citation type="submission" date="2016-11" db="UniProtKB">
        <authorList>
            <consortium name="WormBaseParasite"/>
        </authorList>
    </citation>
    <scope>IDENTIFICATION</scope>
</reference>
<evidence type="ECO:0000256" key="2">
    <source>
        <dbReference type="ARBA" id="ARBA00020102"/>
    </source>
</evidence>
<dbReference type="SMART" id="SM01254">
    <property type="entry name" value="KLRAQ"/>
    <property type="match status" value="1"/>
</dbReference>
<feature type="domain" description="Protein phosphatase 1 regulatory subunit 21 N-terminal" evidence="11">
    <location>
        <begin position="15"/>
        <end position="135"/>
    </location>
</feature>
<dbReference type="Pfam" id="PF10212">
    <property type="entry name" value="PPP1R21_helical"/>
    <property type="match status" value="1"/>
</dbReference>
<keyword evidence="3" id="KW-0967">Endosome</keyword>
<evidence type="ECO:0000256" key="1">
    <source>
        <dbReference type="ARBA" id="ARBA00004412"/>
    </source>
</evidence>
<dbReference type="EMBL" id="CAJFDI010000005">
    <property type="protein sequence ID" value="CAD5232255.1"/>
    <property type="molecule type" value="Genomic_DNA"/>
</dbReference>
<feature type="region of interest" description="Disordered" evidence="10">
    <location>
        <begin position="664"/>
        <end position="697"/>
    </location>
</feature>
<reference evidence="13" key="2">
    <citation type="submission" date="2020-08" db="EMBL/GenBank/DDBJ databases">
        <authorList>
            <person name="Kikuchi T."/>
        </authorList>
    </citation>
    <scope>NUCLEOTIDE SEQUENCE</scope>
    <source>
        <strain evidence="12">Ka4C1</strain>
    </source>
</reference>
<feature type="coiled-coil region" evidence="9">
    <location>
        <begin position="128"/>
        <end position="190"/>
    </location>
</feature>
<evidence type="ECO:0000256" key="8">
    <source>
        <dbReference type="ARBA" id="ARBA00044824"/>
    </source>
</evidence>
<dbReference type="GO" id="GO:0003723">
    <property type="term" value="F:RNA binding"/>
    <property type="evidence" value="ECO:0007669"/>
    <property type="project" value="UniProtKB-KW"/>
</dbReference>
<accession>A0A1I7RNY0</accession>
<keyword evidence="15" id="KW-1185">Reference proteome</keyword>
<sequence length="697" mass="80309">MSTVSGTTDVSVKYQRLAAEFVKLRSQLNVLKTAVIDEKGRNEQLRSDILAKDSELRKTNDENESLQFRNAQLVKRVEALQKNLDEVTKLQLAKGKKKQRDANLRLFVNLDESENNSIPGPSNPNNTRLVLEQELERKVQEISNLHSKIFDLEQNNRKEVDELTEQINQLKKDNARLKSIENERKTNQNQSTAGTESEYKCQSCHNNVRNGAQNHVIPEILSSSTQAIDFPISHDARLYADGLVNVSKSFLTAFSTIFTLLEQRSVLYPFDINLEVLPESFRTFGQEMVAFSSDFQAKINKLDAIQEKINESDDLQFLDISAKKMWPEVCQSFKLVNSYLQNSLIVILRAENEVPFCNSDLEELNLKFEQHFLIFIKNLIDLLSKPLSDLFQLKFRHIFVDRLSHLQSLIEELDRLFQRKIMFEKGIPTASKRLKCVNECISKAFEQIAVALSRAFGMISDSNALEYLRMAINGEIKPILEVKLKEDGDHQEKKLVREDSIVQTENEKLVEDLKRLNIKLDEAVKEKAEWQATVHAMEHELDVLRNLRDEQTRAADLADPNTKLNQDQLEKIYKGKIKQLSLELTFAKGEAMYYKEECDSLLITAKTLQKNYSRLNEPCSKCESLNEALLATQFTFEEQMRELYDKLAEQEDEISFQREAITKFKTSSASTSPMSSTDQTPPRENSFRRNIRRMVGK</sequence>
<feature type="coiled-coil region" evidence="9">
    <location>
        <begin position="506"/>
        <end position="554"/>
    </location>
</feature>
<dbReference type="EMBL" id="CAJFCV020000005">
    <property type="protein sequence ID" value="CAG9124376.1"/>
    <property type="molecule type" value="Genomic_DNA"/>
</dbReference>
<dbReference type="OrthoDB" id="5566667at2759"/>
<dbReference type="InterPro" id="IPR040024">
    <property type="entry name" value="PPP1R21"/>
</dbReference>
<dbReference type="PANTHER" id="PTHR21448">
    <property type="entry name" value="SMOOTH MUSCLE MYOSIN HEAVY CHAIN-RELATED"/>
    <property type="match status" value="1"/>
</dbReference>
<feature type="coiled-coil region" evidence="9">
    <location>
        <begin position="42"/>
        <end position="90"/>
    </location>
</feature>
<organism evidence="14 16">
    <name type="scientific">Bursaphelenchus xylophilus</name>
    <name type="common">Pinewood nematode worm</name>
    <name type="synonym">Aphelenchoides xylophilus</name>
    <dbReference type="NCBI Taxonomy" id="6326"/>
    <lineage>
        <taxon>Eukaryota</taxon>
        <taxon>Metazoa</taxon>
        <taxon>Ecdysozoa</taxon>
        <taxon>Nematoda</taxon>
        <taxon>Chromadorea</taxon>
        <taxon>Rhabditida</taxon>
        <taxon>Tylenchina</taxon>
        <taxon>Tylenchomorpha</taxon>
        <taxon>Aphelenchoidea</taxon>
        <taxon>Aphelenchoididae</taxon>
        <taxon>Bursaphelenchus</taxon>
    </lineage>
</organism>
<evidence type="ECO:0000256" key="10">
    <source>
        <dbReference type="SAM" id="MobiDB-lite"/>
    </source>
</evidence>
<evidence type="ECO:0000313" key="12">
    <source>
        <dbReference type="EMBL" id="CAD5232255.1"/>
    </source>
</evidence>
<dbReference type="eggNOG" id="KOG4421">
    <property type="taxonomic scope" value="Eukaryota"/>
</dbReference>
<proteinExistence type="predicted"/>
<evidence type="ECO:0000256" key="4">
    <source>
        <dbReference type="ARBA" id="ARBA00022884"/>
    </source>
</evidence>
<dbReference type="WBParaSite" id="BXY_0242000.1">
    <property type="protein sequence ID" value="BXY_0242000.1"/>
    <property type="gene ID" value="BXY_0242000"/>
</dbReference>
<evidence type="ECO:0000256" key="7">
    <source>
        <dbReference type="ARBA" id="ARBA00031617"/>
    </source>
</evidence>
<dbReference type="GO" id="GO:0005769">
    <property type="term" value="C:early endosome"/>
    <property type="evidence" value="ECO:0007669"/>
    <property type="project" value="UniProtKB-SubCell"/>
</dbReference>
<dbReference type="GO" id="GO:0016020">
    <property type="term" value="C:membrane"/>
    <property type="evidence" value="ECO:0007669"/>
    <property type="project" value="TreeGrafter"/>
</dbReference>
<evidence type="ECO:0000259" key="11">
    <source>
        <dbReference type="SMART" id="SM01254"/>
    </source>
</evidence>
<evidence type="ECO:0000256" key="5">
    <source>
        <dbReference type="ARBA" id="ARBA00023054"/>
    </source>
</evidence>
<dbReference type="InterPro" id="IPR019343">
    <property type="entry name" value="PPP1R21_N"/>
</dbReference>
<evidence type="ECO:0000313" key="14">
    <source>
        <dbReference type="Proteomes" id="UP000095284"/>
    </source>
</evidence>
<dbReference type="Proteomes" id="UP000095284">
    <property type="component" value="Unplaced"/>
</dbReference>
<dbReference type="Pfam" id="PF10205">
    <property type="entry name" value="KLRAQ"/>
    <property type="match status" value="1"/>
</dbReference>
<evidence type="ECO:0000256" key="6">
    <source>
        <dbReference type="ARBA" id="ARBA00031361"/>
    </source>
</evidence>
<dbReference type="InterPro" id="IPR019348">
    <property type="entry name" value="PPP1R21_six_helix"/>
</dbReference>
<name>A0A1I7RNY0_BURXY</name>
<evidence type="ECO:0000313" key="15">
    <source>
        <dbReference type="Proteomes" id="UP000659654"/>
    </source>
</evidence>
<dbReference type="Proteomes" id="UP000659654">
    <property type="component" value="Unassembled WGS sequence"/>
</dbReference>
<dbReference type="Proteomes" id="UP000582659">
    <property type="component" value="Unassembled WGS sequence"/>
</dbReference>
<protein>
    <recommendedName>
        <fullName evidence="2">Protein phosphatase 1 regulatory subunit 21</fullName>
    </recommendedName>
    <alternativeName>
        <fullName evidence="7">Coiled-coil domain-containing protein 128</fullName>
    </alternativeName>
    <alternativeName>
        <fullName evidence="8">Ferry endosomal RAB5 effector complex subunit 2</fullName>
    </alternativeName>
    <alternativeName>
        <fullName evidence="6">KLRAQ motif-containing protein 1</fullName>
    </alternativeName>
</protein>
<keyword evidence="5 9" id="KW-0175">Coiled coil</keyword>
<evidence type="ECO:0000256" key="3">
    <source>
        <dbReference type="ARBA" id="ARBA00022753"/>
    </source>
</evidence>
<dbReference type="SMR" id="A0A1I7RNY0"/>
<evidence type="ECO:0000313" key="13">
    <source>
        <dbReference type="EMBL" id="CAG9124376.1"/>
    </source>
</evidence>
<gene>
    <name evidence="12" type="ORF">BXYJ_LOCUS12346</name>
</gene>
<comment type="subcellular location">
    <subcellularLocation>
        <location evidence="1">Early endosome</location>
    </subcellularLocation>
</comment>
<evidence type="ECO:0000256" key="9">
    <source>
        <dbReference type="SAM" id="Coils"/>
    </source>
</evidence>
<evidence type="ECO:0000313" key="16">
    <source>
        <dbReference type="WBParaSite" id="BXY_0242000.1"/>
    </source>
</evidence>
<keyword evidence="4" id="KW-0694">RNA-binding</keyword>